<proteinExistence type="predicted"/>
<dbReference type="Proteomes" id="UP000624703">
    <property type="component" value="Unassembled WGS sequence"/>
</dbReference>
<dbReference type="EMBL" id="JAENIM010000039">
    <property type="protein sequence ID" value="MBK1791047.1"/>
    <property type="molecule type" value="Genomic_DNA"/>
</dbReference>
<organism evidence="1 2">
    <name type="scientific">Persicirhabdus sediminis</name>
    <dbReference type="NCBI Taxonomy" id="454144"/>
    <lineage>
        <taxon>Bacteria</taxon>
        <taxon>Pseudomonadati</taxon>
        <taxon>Verrucomicrobiota</taxon>
        <taxon>Verrucomicrobiia</taxon>
        <taxon>Verrucomicrobiales</taxon>
        <taxon>Verrucomicrobiaceae</taxon>
        <taxon>Persicirhabdus</taxon>
    </lineage>
</organism>
<protein>
    <submittedName>
        <fullName evidence="1">PEP-CTERM sorting domain-containing protein</fullName>
    </submittedName>
</protein>
<keyword evidence="2" id="KW-1185">Reference proteome</keyword>
<comment type="caution">
    <text evidence="1">The sequence shown here is derived from an EMBL/GenBank/DDBJ whole genome shotgun (WGS) entry which is preliminary data.</text>
</comment>
<dbReference type="RefSeq" id="WP_200311065.1">
    <property type="nucleotide sequence ID" value="NZ_JAENIM010000039.1"/>
</dbReference>
<reference evidence="1" key="1">
    <citation type="submission" date="2021-01" db="EMBL/GenBank/DDBJ databases">
        <title>Modified the classification status of verrucomicrobia.</title>
        <authorList>
            <person name="Feng X."/>
        </authorList>
    </citation>
    <scope>NUCLEOTIDE SEQUENCE</scope>
    <source>
        <strain evidence="1">_KCTC 22039</strain>
    </source>
</reference>
<evidence type="ECO:0000313" key="1">
    <source>
        <dbReference type="EMBL" id="MBK1791047.1"/>
    </source>
</evidence>
<name>A0A8J7ME67_9BACT</name>
<dbReference type="InterPro" id="IPR013424">
    <property type="entry name" value="Ice-binding_C"/>
</dbReference>
<sequence length="90" mass="9664">MHTSIDSRIVPALVTTLSLILSSANGQPDSTAAAQTMADPAKIEIALDLTNKPAELKDSKKEEVPEPSQTLLSVVGLAMFLLIRRKHQPC</sequence>
<dbReference type="NCBIfam" id="TIGR02595">
    <property type="entry name" value="PEP_CTERM"/>
    <property type="match status" value="1"/>
</dbReference>
<gene>
    <name evidence="1" type="ORF">JIN82_07765</name>
</gene>
<evidence type="ECO:0000313" key="2">
    <source>
        <dbReference type="Proteomes" id="UP000624703"/>
    </source>
</evidence>
<dbReference type="AlphaFoldDB" id="A0A8J7ME67"/>
<accession>A0A8J7ME67</accession>